<feature type="compositionally biased region" description="Low complexity" evidence="1">
    <location>
        <begin position="167"/>
        <end position="177"/>
    </location>
</feature>
<gene>
    <name evidence="2" type="primary">E37</name>
    <name evidence="2" type="synonym">U82.5</name>
</gene>
<name>A0A386YV96_ELHV1</name>
<dbReference type="EMBL" id="KC854711">
    <property type="protein sequence ID" value="AYF60457.1"/>
    <property type="molecule type" value="Genomic_DNA"/>
</dbReference>
<sequence>MNSLTLLTCYLTFISLTSTFTSTVSPSYTDTTTTLSETSSYVSLETPVTHTNLLSVSPQLRNDNIDSTSSSWYNSETLLSFSGSSTKEAIKQYVNNTEALQHIFHGLQNASIVLHNILLGALNVTNITIGCENVTTTASIGNLPISTTNSSPSTYNNSSAAPTSKNATTPATPAVPTSLMSTRPTPTCNVTTVFKMTNITYSFDPVHTGGLKFISLTENNPFVIILKKLDLPQEVEDKRPNVTHEGFCRQFSSHLEHEKHFNFSSSFNTTHSVVSLDRCDNDTSVIIFENQNTWYKFPQGPFLYVLEKILYYYGLHTYLTTFTHMLDDHKCKFDVRSKVQYSNGQYYNHYRNRHATSWGVCNNFYQHAHNLTVSDVKPK</sequence>
<reference evidence="2" key="2">
    <citation type="journal article" date="2014" name="J. Virol.">
        <title>Elephant endotheliotropic herpesviruses EEHV1A, EEHV1B, and EEHV2 from cases of hemorrhagic disease are highly diverged from other mammalian herpesviruses and may form a new subfamily.</title>
        <authorList>
            <person name="Richman LK"/>
            <person name="Zong JC"/>
            <person name="Latimer EM"/>
            <person name="Lock J"/>
            <person name="Fleischer RC"/>
            <person name="Heaggans SY"/>
            <person name="Hayward GS."/>
        </authorList>
    </citation>
    <scope>NUCLEOTIDE SEQUENCE</scope>
    <source>
        <strain evidence="2">North American #NAP20 Kathy Sh-Boom</strain>
    </source>
</reference>
<feature type="region of interest" description="Disordered" evidence="1">
    <location>
        <begin position="146"/>
        <end position="180"/>
    </location>
</feature>
<feature type="compositionally biased region" description="Low complexity" evidence="1">
    <location>
        <begin position="146"/>
        <end position="159"/>
    </location>
</feature>
<accession>A0A386YV96</accession>
<organism evidence="2">
    <name type="scientific">Elephant endotheliotropic herpesvirus 1A</name>
    <dbReference type="NCBI Taxonomy" id="759753"/>
    <lineage>
        <taxon>Viruses</taxon>
        <taxon>Duplodnaviria</taxon>
        <taxon>Heunggongvirae</taxon>
        <taxon>Peploviricota</taxon>
        <taxon>Herviviricetes</taxon>
        <taxon>Herpesvirales</taxon>
        <taxon>Orthoherpesviridae</taxon>
        <taxon>Betaherpesvirinae</taxon>
        <taxon>Proboscivirus</taxon>
        <taxon>Proboscivirus elephantidbeta1</taxon>
        <taxon>Elephantid herpesvirus 1</taxon>
    </lineage>
</organism>
<evidence type="ECO:0000256" key="1">
    <source>
        <dbReference type="SAM" id="MobiDB-lite"/>
    </source>
</evidence>
<reference evidence="2" key="1">
    <citation type="submission" date="2013-03" db="EMBL/GenBank/DDBJ databases">
        <authorList>
            <person name="Zong J.-C."/>
            <person name="Heaggans S.Y."/>
            <person name="Hayward G.S."/>
        </authorList>
    </citation>
    <scope>NUCLEOTIDE SEQUENCE</scope>
    <source>
        <strain evidence="2">North American #NAP20 Kathy Sh-Boom</strain>
    </source>
</reference>
<proteinExistence type="predicted"/>
<protein>
    <submittedName>
        <fullName evidence="2">Ser/thr-rich glycoprotein ORF-O</fullName>
    </submittedName>
</protein>
<evidence type="ECO:0000313" key="2">
    <source>
        <dbReference type="EMBL" id="AYF60457.1"/>
    </source>
</evidence>